<dbReference type="Proteomes" id="UP000486601">
    <property type="component" value="Unassembled WGS sequence"/>
</dbReference>
<reference evidence="2 4" key="2">
    <citation type="journal article" date="2015" name="PLoS ONE">
        <title>A universal mariner transposon system for forward genetic studies in the genus clostridium.</title>
        <authorList>
            <person name="Zhang Y."/>
            <person name="Grosse-Honebrink A."/>
            <person name="Minton N.P."/>
        </authorList>
    </citation>
    <scope>NUCLEOTIDE SEQUENCE [LARGE SCALE GENOMIC DNA]</scope>
    <source>
        <strain evidence="2 4">NCIMB 10696</strain>
    </source>
</reference>
<evidence type="ECO:0000313" key="5">
    <source>
        <dbReference type="Proteomes" id="UP000486601"/>
    </source>
</evidence>
<dbReference type="RefSeq" id="WP_003493368.1">
    <property type="nucleotide sequence ID" value="NZ_CP009225.1"/>
</dbReference>
<gene>
    <name evidence="2" type="ORF">CLSPO_c03340</name>
    <name evidence="3" type="ORF">FDF70_12895</name>
</gene>
<organism evidence="3 5">
    <name type="scientific">Clostridium sporogenes</name>
    <dbReference type="NCBI Taxonomy" id="1509"/>
    <lineage>
        <taxon>Bacteria</taxon>
        <taxon>Bacillati</taxon>
        <taxon>Bacillota</taxon>
        <taxon>Clostridia</taxon>
        <taxon>Eubacteriales</taxon>
        <taxon>Clostridiaceae</taxon>
        <taxon>Clostridium</taxon>
    </lineage>
</organism>
<dbReference type="EMBL" id="SXCS01000007">
    <property type="protein sequence ID" value="NFR62357.1"/>
    <property type="molecule type" value="Genomic_DNA"/>
</dbReference>
<evidence type="ECO:0000256" key="1">
    <source>
        <dbReference type="SAM" id="MobiDB-lite"/>
    </source>
</evidence>
<evidence type="ECO:0000313" key="2">
    <source>
        <dbReference type="EMBL" id="AKC61064.1"/>
    </source>
</evidence>
<feature type="compositionally biased region" description="Basic and acidic residues" evidence="1">
    <location>
        <begin position="211"/>
        <end position="224"/>
    </location>
</feature>
<feature type="region of interest" description="Disordered" evidence="1">
    <location>
        <begin position="197"/>
        <end position="237"/>
    </location>
</feature>
<feature type="region of interest" description="Disordered" evidence="1">
    <location>
        <begin position="78"/>
        <end position="106"/>
    </location>
</feature>
<name>A0A7X5PAV7_CLOSG</name>
<reference evidence="3 5" key="3">
    <citation type="submission" date="2019-04" db="EMBL/GenBank/DDBJ databases">
        <title>Genome sequencing of Clostridium botulinum Groups I-IV and Clostridium butyricum.</title>
        <authorList>
            <person name="Brunt J."/>
            <person name="Van Vliet A.H.M."/>
            <person name="Stringer S.C."/>
            <person name="Carter A.T."/>
            <person name="Peck M.W."/>
        </authorList>
    </citation>
    <scope>NUCLEOTIDE SEQUENCE [LARGE SCALE GENOMIC DNA]</scope>
    <source>
        <strain evidence="3 5">IFR 18/108</strain>
    </source>
</reference>
<dbReference type="KEGG" id="cld:CLSPO_c03340"/>
<sequence length="251" mass="28342">MKIGAIPNTSFRIIGDMGLKRNNLSNNVMSPLQKQKLQLEEQIKKVQEGKDSKENKDKAIKELQEKLQEIEKQLTEEKAMKLGDKLEGKKEKENDTKDKEQKIKEEQYENPQAINKNIMIGITSAFCHQKVAKVAHSVYRAAEAKGDMSTAQRALKYTMSEIKKSSEGKKLIERGMKEYKKQIDNLKKAKAHIDQGAGDNNIVKNNVGDVEESKANVEERKNNVEEQSLDTLEAVANGDSKAEISIKETLK</sequence>
<dbReference type="GeneID" id="92937098"/>
<proteinExistence type="predicted"/>
<dbReference type="EMBL" id="CP009225">
    <property type="protein sequence ID" value="AKC61064.1"/>
    <property type="molecule type" value="Genomic_DNA"/>
</dbReference>
<accession>A0A7X5PAV7</accession>
<evidence type="ECO:0000313" key="3">
    <source>
        <dbReference type="EMBL" id="NFR62357.1"/>
    </source>
</evidence>
<evidence type="ECO:0000313" key="4">
    <source>
        <dbReference type="Proteomes" id="UP000033052"/>
    </source>
</evidence>
<dbReference type="Proteomes" id="UP000033052">
    <property type="component" value="Chromosome"/>
</dbReference>
<protein>
    <submittedName>
        <fullName evidence="3">Uncharacterized protein</fullName>
    </submittedName>
</protein>
<reference evidence="2" key="1">
    <citation type="submission" date="2014-08" db="EMBL/GenBank/DDBJ databases">
        <authorList>
            <person name="Kubiak A."/>
            <person name="Poehlein A."/>
            <person name="Daniel R."/>
            <person name="Minton N.P."/>
        </authorList>
    </citation>
    <scope>NUCLEOTIDE SEQUENCE</scope>
    <source>
        <strain evidence="2">NCIMB 10696</strain>
    </source>
</reference>
<dbReference type="AlphaFoldDB" id="A0A7X5PAV7"/>